<dbReference type="Proteomes" id="UP000765509">
    <property type="component" value="Unassembled WGS sequence"/>
</dbReference>
<sequence>MPVNWTSNKRRPRKTQTRKIYKHKKIAPNQNISKFLATNDKSPLRFHGTGPRRFKTIERSDLTSSPAKTILSEHEVPLDKVEYCKEPFAISRKADRHPDEVLPSQQNHGAIIDKRKAVLAMVDWAGLSRVVPVILPSKPHSPSPTGIPDVPSEAPVIQSDDNFKAHSHPGHPLSSAGQITCFYSPPNSSLESIVSPTPTSACARARRAMAHSDSKNNIARVSVKTNSSYACSEPIDTGAASSSALQELKLESVLSKLSRSKSSTATKFPAPENFGGVPLWIRQVSLALGFSPPSGMSEFELLSAHKQELGHTNSVACRKTSEKRDEISKKSAPEDEALEQLNLWEDALRTKTSSSDSHGSESSSNKSLKTFKQSVCFQNQARVIHHDKVCHNKTEEKEDYSEAKGVKSERNEKASNSYKNSMMRLESNRAEPNFSFVLKKQEKMKQLKLNFDDDKLFSDS</sequence>
<gene>
    <name evidence="2" type="ORF">O181_035067</name>
</gene>
<protein>
    <submittedName>
        <fullName evidence="2">Uncharacterized protein</fullName>
    </submittedName>
</protein>
<evidence type="ECO:0000256" key="1">
    <source>
        <dbReference type="SAM" id="MobiDB-lite"/>
    </source>
</evidence>
<dbReference type="EMBL" id="AVOT02013049">
    <property type="protein sequence ID" value="MBW0495352.1"/>
    <property type="molecule type" value="Genomic_DNA"/>
</dbReference>
<feature type="region of interest" description="Disordered" evidence="1">
    <location>
        <begin position="388"/>
        <end position="426"/>
    </location>
</feature>
<name>A0A9Q3D4H5_9BASI</name>
<keyword evidence="3" id="KW-1185">Reference proteome</keyword>
<organism evidence="2 3">
    <name type="scientific">Austropuccinia psidii MF-1</name>
    <dbReference type="NCBI Taxonomy" id="1389203"/>
    <lineage>
        <taxon>Eukaryota</taxon>
        <taxon>Fungi</taxon>
        <taxon>Dikarya</taxon>
        <taxon>Basidiomycota</taxon>
        <taxon>Pucciniomycotina</taxon>
        <taxon>Pucciniomycetes</taxon>
        <taxon>Pucciniales</taxon>
        <taxon>Sphaerophragmiaceae</taxon>
        <taxon>Austropuccinia</taxon>
    </lineage>
</organism>
<accession>A0A9Q3D4H5</accession>
<dbReference type="OrthoDB" id="2507323at2759"/>
<evidence type="ECO:0000313" key="2">
    <source>
        <dbReference type="EMBL" id="MBW0495352.1"/>
    </source>
</evidence>
<dbReference type="AlphaFoldDB" id="A0A9Q3D4H5"/>
<comment type="caution">
    <text evidence="2">The sequence shown here is derived from an EMBL/GenBank/DDBJ whole genome shotgun (WGS) entry which is preliminary data.</text>
</comment>
<evidence type="ECO:0000313" key="3">
    <source>
        <dbReference type="Proteomes" id="UP000765509"/>
    </source>
</evidence>
<proteinExistence type="predicted"/>
<feature type="compositionally biased region" description="Basic and acidic residues" evidence="1">
    <location>
        <begin position="388"/>
        <end position="413"/>
    </location>
</feature>
<reference evidence="2" key="1">
    <citation type="submission" date="2021-03" db="EMBL/GenBank/DDBJ databases">
        <title>Draft genome sequence of rust myrtle Austropuccinia psidii MF-1, a brazilian biotype.</title>
        <authorList>
            <person name="Quecine M.C."/>
            <person name="Pachon D.M.R."/>
            <person name="Bonatelli M.L."/>
            <person name="Correr F.H."/>
            <person name="Franceschini L.M."/>
            <person name="Leite T.F."/>
            <person name="Margarido G.R.A."/>
            <person name="Almeida C.A."/>
            <person name="Ferrarezi J.A."/>
            <person name="Labate C.A."/>
        </authorList>
    </citation>
    <scope>NUCLEOTIDE SEQUENCE</scope>
    <source>
        <strain evidence="2">MF-1</strain>
    </source>
</reference>